<name>A0AAN7QNV6_9COLE</name>
<dbReference type="Pfam" id="PF20700">
    <property type="entry name" value="Mutator"/>
    <property type="match status" value="1"/>
</dbReference>
<comment type="caution">
    <text evidence="2">The sequence shown here is derived from an EMBL/GenBank/DDBJ whole genome shotgun (WGS) entry which is preliminary data.</text>
</comment>
<keyword evidence="3" id="KW-1185">Reference proteome</keyword>
<dbReference type="Proteomes" id="UP001353858">
    <property type="component" value="Unassembled WGS sequence"/>
</dbReference>
<protein>
    <recommendedName>
        <fullName evidence="1">Mutator-like transposase domain-containing protein</fullName>
    </recommendedName>
</protein>
<evidence type="ECO:0000259" key="1">
    <source>
        <dbReference type="Pfam" id="PF20700"/>
    </source>
</evidence>
<accession>A0AAN7QNV6</accession>
<sequence>MEKATKEEANIAKRRGDVDENGVPFITVVANGSWAKRSYRKNYNSSSGVGCIIAAAYRSSENLDLAKKIELLSKDIQNVPNHILGSHINCDR</sequence>
<gene>
    <name evidence="2" type="ORF">RN001_003059</name>
</gene>
<evidence type="ECO:0000313" key="3">
    <source>
        <dbReference type="Proteomes" id="UP001353858"/>
    </source>
</evidence>
<reference evidence="3" key="1">
    <citation type="submission" date="2023-01" db="EMBL/GenBank/DDBJ databases">
        <title>Key to firefly adult light organ development and bioluminescence: homeobox transcription factors regulate luciferase expression and transportation to peroxisome.</title>
        <authorList>
            <person name="Fu X."/>
        </authorList>
    </citation>
    <scope>NUCLEOTIDE SEQUENCE [LARGE SCALE GENOMIC DNA]</scope>
</reference>
<dbReference type="EMBL" id="JARPUR010000001">
    <property type="protein sequence ID" value="KAK4886788.1"/>
    <property type="molecule type" value="Genomic_DNA"/>
</dbReference>
<evidence type="ECO:0000313" key="2">
    <source>
        <dbReference type="EMBL" id="KAK4886788.1"/>
    </source>
</evidence>
<organism evidence="2 3">
    <name type="scientific">Aquatica leii</name>
    <dbReference type="NCBI Taxonomy" id="1421715"/>
    <lineage>
        <taxon>Eukaryota</taxon>
        <taxon>Metazoa</taxon>
        <taxon>Ecdysozoa</taxon>
        <taxon>Arthropoda</taxon>
        <taxon>Hexapoda</taxon>
        <taxon>Insecta</taxon>
        <taxon>Pterygota</taxon>
        <taxon>Neoptera</taxon>
        <taxon>Endopterygota</taxon>
        <taxon>Coleoptera</taxon>
        <taxon>Polyphaga</taxon>
        <taxon>Elateriformia</taxon>
        <taxon>Elateroidea</taxon>
        <taxon>Lampyridae</taxon>
        <taxon>Luciolinae</taxon>
        <taxon>Aquatica</taxon>
    </lineage>
</organism>
<dbReference type="InterPro" id="IPR049012">
    <property type="entry name" value="Mutator_transp_dom"/>
</dbReference>
<feature type="domain" description="Mutator-like transposase" evidence="1">
    <location>
        <begin position="1"/>
        <end position="54"/>
    </location>
</feature>
<dbReference type="AlphaFoldDB" id="A0AAN7QNV6"/>
<proteinExistence type="predicted"/>